<gene>
    <name evidence="2" type="ORF">MM50RIKEN_11750</name>
</gene>
<dbReference type="PANTHER" id="PTHR33221">
    <property type="entry name" value="WINGED HELIX-TURN-HELIX TRANSCRIPTIONAL REGULATOR, RRF2 FAMILY"/>
    <property type="match status" value="1"/>
</dbReference>
<dbReference type="GO" id="GO:0003700">
    <property type="term" value="F:DNA-binding transcription factor activity"/>
    <property type="evidence" value="ECO:0007669"/>
    <property type="project" value="TreeGrafter"/>
</dbReference>
<dbReference type="InterPro" id="IPR036390">
    <property type="entry name" value="WH_DNA-bd_sf"/>
</dbReference>
<dbReference type="Proteomes" id="UP000681035">
    <property type="component" value="Chromosome"/>
</dbReference>
<dbReference type="Pfam" id="PF02082">
    <property type="entry name" value="Rrf2"/>
    <property type="match status" value="1"/>
</dbReference>
<keyword evidence="1" id="KW-0238">DNA-binding</keyword>
<dbReference type="AlphaFoldDB" id="A0A810Q580"/>
<keyword evidence="3" id="KW-1185">Reference proteome</keyword>
<dbReference type="SUPFAM" id="SSF46785">
    <property type="entry name" value="Winged helix' DNA-binding domain"/>
    <property type="match status" value="1"/>
</dbReference>
<dbReference type="PANTHER" id="PTHR33221:SF5">
    <property type="entry name" value="HTH-TYPE TRANSCRIPTIONAL REGULATOR ISCR"/>
    <property type="match status" value="1"/>
</dbReference>
<dbReference type="Gene3D" id="1.10.10.10">
    <property type="entry name" value="Winged helix-like DNA-binding domain superfamily/Winged helix DNA-binding domain"/>
    <property type="match status" value="1"/>
</dbReference>
<dbReference type="PROSITE" id="PS51197">
    <property type="entry name" value="HTH_RRF2_2"/>
    <property type="match status" value="1"/>
</dbReference>
<sequence>MISTKGRYSIRILLDLAEHRGVGYTPIKDVAARQSISLKYVEKLMPALKNAGLLDSSHGIGGGYRLNRDPEQYDLWEILRVTEGELAPVSCLQTDASPCQRAGECRTLSVWQGYYDLTRKYFSGITLADLMAVPQGDNYVI</sequence>
<name>A0A810Q580_9FIRM</name>
<dbReference type="GO" id="GO:0003677">
    <property type="term" value="F:DNA binding"/>
    <property type="evidence" value="ECO:0007669"/>
    <property type="project" value="UniProtKB-KW"/>
</dbReference>
<dbReference type="NCBIfam" id="TIGR00738">
    <property type="entry name" value="rrf2_super"/>
    <property type="match status" value="1"/>
</dbReference>
<dbReference type="EMBL" id="AP023418">
    <property type="protein sequence ID" value="BCK81412.1"/>
    <property type="molecule type" value="Genomic_DNA"/>
</dbReference>
<dbReference type="InterPro" id="IPR030489">
    <property type="entry name" value="TR_Rrf2-type_CS"/>
</dbReference>
<reference evidence="2" key="1">
    <citation type="submission" date="2020-09" db="EMBL/GenBank/DDBJ databases">
        <title>New species isolated from human feces.</title>
        <authorList>
            <person name="Kitahara M."/>
            <person name="Shigeno Y."/>
            <person name="Shime M."/>
            <person name="Matsumoto Y."/>
            <person name="Nakamura S."/>
            <person name="Motooka D."/>
            <person name="Fukuoka S."/>
            <person name="Nishikawa H."/>
            <person name="Benno Y."/>
        </authorList>
    </citation>
    <scope>NUCLEOTIDE SEQUENCE</scope>
    <source>
        <strain evidence="2">MM50</strain>
    </source>
</reference>
<dbReference type="RefSeq" id="WP_021859026.1">
    <property type="nucleotide sequence ID" value="NZ_AP023418.1"/>
</dbReference>
<dbReference type="KEGG" id="vcop:MM50RIKEN_11750"/>
<proteinExistence type="predicted"/>
<dbReference type="GO" id="GO:0005829">
    <property type="term" value="C:cytosol"/>
    <property type="evidence" value="ECO:0007669"/>
    <property type="project" value="TreeGrafter"/>
</dbReference>
<accession>A0A810Q580</accession>
<evidence type="ECO:0000313" key="3">
    <source>
        <dbReference type="Proteomes" id="UP000681035"/>
    </source>
</evidence>
<evidence type="ECO:0000313" key="2">
    <source>
        <dbReference type="EMBL" id="BCK81412.1"/>
    </source>
</evidence>
<organism evidence="2 3">
    <name type="scientific">Vescimonas coprocola</name>
    <dbReference type="NCBI Taxonomy" id="2714355"/>
    <lineage>
        <taxon>Bacteria</taxon>
        <taxon>Bacillati</taxon>
        <taxon>Bacillota</taxon>
        <taxon>Clostridia</taxon>
        <taxon>Eubacteriales</taxon>
        <taxon>Oscillospiraceae</taxon>
        <taxon>Vescimonas</taxon>
    </lineage>
</organism>
<dbReference type="InterPro" id="IPR036388">
    <property type="entry name" value="WH-like_DNA-bd_sf"/>
</dbReference>
<evidence type="ECO:0000256" key="1">
    <source>
        <dbReference type="ARBA" id="ARBA00023125"/>
    </source>
</evidence>
<dbReference type="InterPro" id="IPR000944">
    <property type="entry name" value="Tscrpt_reg_Rrf2"/>
</dbReference>
<dbReference type="PROSITE" id="PS01332">
    <property type="entry name" value="HTH_RRF2_1"/>
    <property type="match status" value="1"/>
</dbReference>
<protein>
    <submittedName>
        <fullName evidence="2">AsnC family transcriptional regulator</fullName>
    </submittedName>
</protein>